<evidence type="ECO:0000256" key="9">
    <source>
        <dbReference type="ARBA" id="ARBA00022982"/>
    </source>
</evidence>
<keyword evidence="14 21" id="KW-0472">Membrane</keyword>
<dbReference type="SUPFAM" id="SSF103501">
    <property type="entry name" value="Respiratory nitrate reductase 1 gamma chain"/>
    <property type="match status" value="1"/>
</dbReference>
<evidence type="ECO:0000256" key="6">
    <source>
        <dbReference type="ARBA" id="ARBA00022617"/>
    </source>
</evidence>
<evidence type="ECO:0000256" key="13">
    <source>
        <dbReference type="ARBA" id="ARBA00023063"/>
    </source>
</evidence>
<feature type="binding site" description="axial binding residue" evidence="20">
    <location>
        <position position="70"/>
    </location>
    <ligand>
        <name>heme b</name>
        <dbReference type="ChEBI" id="CHEBI:60344"/>
        <label>1</label>
    </ligand>
    <ligandPart>
        <name>Fe</name>
        <dbReference type="ChEBI" id="CHEBI:18248"/>
    </ligandPart>
</feature>
<evidence type="ECO:0000256" key="5">
    <source>
        <dbReference type="ARBA" id="ARBA00022475"/>
    </source>
</evidence>
<comment type="cofactor">
    <cofactor evidence="2">
        <name>heme b</name>
        <dbReference type="ChEBI" id="CHEBI:60344"/>
    </cofactor>
</comment>
<feature type="binding site" description="axial binding residue" evidence="20">
    <location>
        <position position="60"/>
    </location>
    <ligand>
        <name>heme b</name>
        <dbReference type="ChEBI" id="CHEBI:60344"/>
        <label>1</label>
    </ligand>
    <ligandPart>
        <name>Fe</name>
        <dbReference type="ChEBI" id="CHEBI:18248"/>
    </ligandPart>
</feature>
<dbReference type="GO" id="GO:0008940">
    <property type="term" value="F:nitrate reductase activity"/>
    <property type="evidence" value="ECO:0007669"/>
    <property type="project" value="InterPro"/>
</dbReference>
<evidence type="ECO:0000256" key="3">
    <source>
        <dbReference type="ARBA" id="ARBA00004651"/>
    </source>
</evidence>
<gene>
    <name evidence="23" type="primary">narI</name>
    <name evidence="23" type="ORF">H9821_08485</name>
</gene>
<feature type="transmembrane region" description="Helical" evidence="21">
    <location>
        <begin position="182"/>
        <end position="204"/>
    </location>
</feature>
<dbReference type="AlphaFoldDB" id="A0A9D1ZSJ4"/>
<evidence type="ECO:0000256" key="17">
    <source>
        <dbReference type="ARBA" id="ARBA00061196"/>
    </source>
</evidence>
<dbReference type="Gene3D" id="1.20.950.20">
    <property type="entry name" value="Transmembrane di-heme cytochromes, Chain C"/>
    <property type="match status" value="1"/>
</dbReference>
<evidence type="ECO:0000256" key="1">
    <source>
        <dbReference type="ARBA" id="ARBA00001942"/>
    </source>
</evidence>
<dbReference type="GO" id="GO:0019645">
    <property type="term" value="P:anaerobic electron transport chain"/>
    <property type="evidence" value="ECO:0007669"/>
    <property type="project" value="TreeGrafter"/>
</dbReference>
<reference evidence="23" key="2">
    <citation type="submission" date="2021-04" db="EMBL/GenBank/DDBJ databases">
        <authorList>
            <person name="Gilroy R."/>
        </authorList>
    </citation>
    <scope>NUCLEOTIDE SEQUENCE</scope>
    <source>
        <strain evidence="23">ChiHjej12B11-9195</strain>
    </source>
</reference>
<feature type="binding site" description="axial binding residue" evidence="20">
    <location>
        <position position="211"/>
    </location>
    <ligand>
        <name>heme b</name>
        <dbReference type="ChEBI" id="CHEBI:60344"/>
        <label>1</label>
    </ligand>
    <ligandPart>
        <name>Fe</name>
        <dbReference type="ChEBI" id="CHEBI:18248"/>
    </ligandPart>
</feature>
<dbReference type="PANTHER" id="PTHR30598">
    <property type="entry name" value="NITRATE REDUCTASE PRIVATE CHAPERONE, REDOX ENZYME MATURATION PROTEIN REMP FAMILY"/>
    <property type="match status" value="1"/>
</dbReference>
<dbReference type="InterPro" id="IPR051936">
    <property type="entry name" value="Heme-iron_electron_transfer"/>
</dbReference>
<dbReference type="InterPro" id="IPR003816">
    <property type="entry name" value="Nitrate_red_gam"/>
</dbReference>
<evidence type="ECO:0000256" key="18">
    <source>
        <dbReference type="ARBA" id="ARBA00061480"/>
    </source>
</evidence>
<evidence type="ECO:0000256" key="7">
    <source>
        <dbReference type="ARBA" id="ARBA00022692"/>
    </source>
</evidence>
<sequence>MTGTVNALDFFLWGIFPYITLAIVIGGTIWRYKTDQFGWTTRSSQMYESRLLRIASPMFHYGILVVLVGHIVGLVIPKSWTDAVGISEHFYHLNALGLGSIAAVATLIGLFAMIYRRRTSATVFRATTWNDKMMYVALTSAIVLGSVATLFNAMEIEGHHNYRETVSVWFRSLFYFQPNIEAMASATTSFHIHVIVAMILFCLWPFTRLVHAFTAPLHYIFRPYIVYRSRGKRNHARGWSPVGTADSVNKDARTVERQHHHH</sequence>
<dbReference type="GO" id="GO:0009055">
    <property type="term" value="F:electron transfer activity"/>
    <property type="evidence" value="ECO:0007669"/>
    <property type="project" value="TreeGrafter"/>
</dbReference>
<dbReference type="Proteomes" id="UP000824134">
    <property type="component" value="Unassembled WGS sequence"/>
</dbReference>
<comment type="similarity">
    <text evidence="17">In the C-terminal section; belongs to the nitrate reductase gamma subunit family.</text>
</comment>
<dbReference type="InterPro" id="IPR036197">
    <property type="entry name" value="NarG-like_sf"/>
</dbReference>
<comment type="cofactor">
    <cofactor evidence="1">
        <name>Mo-bis(molybdopterin guanine dinucleotide)</name>
        <dbReference type="ChEBI" id="CHEBI:60539"/>
    </cofactor>
</comment>
<dbReference type="EMBL" id="DXCN01000062">
    <property type="protein sequence ID" value="HIY95677.1"/>
    <property type="molecule type" value="Genomic_DNA"/>
</dbReference>
<evidence type="ECO:0000256" key="19">
    <source>
        <dbReference type="ARBA" id="ARBA00071287"/>
    </source>
</evidence>
<keyword evidence="9" id="KW-0249">Electron transport</keyword>
<keyword evidence="12 20" id="KW-0408">Iron</keyword>
<dbReference type="PANTHER" id="PTHR30598:SF3">
    <property type="entry name" value="RESPIRATORY NITRATE REDUCTASE 1 GAMMA CHAIN"/>
    <property type="match status" value="1"/>
</dbReference>
<accession>A0A9D1ZSJ4</accession>
<evidence type="ECO:0000256" key="4">
    <source>
        <dbReference type="ARBA" id="ARBA00022448"/>
    </source>
</evidence>
<comment type="caution">
    <text evidence="23">The sequence shown here is derived from an EMBL/GenBank/DDBJ whole genome shotgun (WGS) entry which is preliminary data.</text>
</comment>
<proteinExistence type="inferred from homology"/>
<evidence type="ECO:0000256" key="15">
    <source>
        <dbReference type="ARBA" id="ARBA00056200"/>
    </source>
</evidence>
<dbReference type="FunFam" id="1.20.950.20:FF:000001">
    <property type="entry name" value="Respiratory nitrate reductase subunit gamma"/>
    <property type="match status" value="1"/>
</dbReference>
<comment type="function">
    <text evidence="15">Does not seem to have nitrate reductase activity.</text>
</comment>
<evidence type="ECO:0000256" key="20">
    <source>
        <dbReference type="PIRSR" id="PIRSR603816-1"/>
    </source>
</evidence>
<evidence type="ECO:0000256" key="11">
    <source>
        <dbReference type="ARBA" id="ARBA00023002"/>
    </source>
</evidence>
<dbReference type="NCBIfam" id="TIGR00351">
    <property type="entry name" value="narI"/>
    <property type="match status" value="1"/>
</dbReference>
<comment type="subcellular location">
    <subcellularLocation>
        <location evidence="3">Cell membrane</location>
        <topology evidence="3">Multi-pass membrane protein</topology>
    </subcellularLocation>
</comment>
<dbReference type="GO" id="GO:0046872">
    <property type="term" value="F:metal ion binding"/>
    <property type="evidence" value="ECO:0007669"/>
    <property type="project" value="UniProtKB-KW"/>
</dbReference>
<dbReference type="Pfam" id="PF02665">
    <property type="entry name" value="Nitrate_red_gam"/>
    <property type="match status" value="1"/>
</dbReference>
<comment type="similarity">
    <text evidence="18">In the N-terminal section; belongs to the nitrate reductase alpha subunit family.</text>
</comment>
<keyword evidence="13" id="KW-0534">Nitrate assimilation</keyword>
<dbReference type="InterPro" id="IPR023234">
    <property type="entry name" value="NarG-like_domain"/>
</dbReference>
<feature type="transmembrane region" description="Helical" evidence="21">
    <location>
        <begin position="96"/>
        <end position="115"/>
    </location>
</feature>
<dbReference type="GO" id="GO:0005886">
    <property type="term" value="C:plasma membrane"/>
    <property type="evidence" value="ECO:0007669"/>
    <property type="project" value="UniProtKB-SubCell"/>
</dbReference>
<keyword evidence="8" id="KW-0479">Metal-binding</keyword>
<evidence type="ECO:0000256" key="10">
    <source>
        <dbReference type="ARBA" id="ARBA00022989"/>
    </source>
</evidence>
<evidence type="ECO:0000256" key="16">
    <source>
        <dbReference type="ARBA" id="ARBA00061095"/>
    </source>
</evidence>
<keyword evidence="4" id="KW-0813">Transport</keyword>
<name>A0A9D1ZSJ4_9MICC</name>
<feature type="transmembrane region" description="Helical" evidence="21">
    <location>
        <begin position="12"/>
        <end position="30"/>
    </location>
</feature>
<keyword evidence="7 21" id="KW-0812">Transmembrane</keyword>
<reference evidence="23" key="1">
    <citation type="journal article" date="2021" name="PeerJ">
        <title>Extensive microbial diversity within the chicken gut microbiome revealed by metagenomics and culture.</title>
        <authorList>
            <person name="Gilroy R."/>
            <person name="Ravi A."/>
            <person name="Getino M."/>
            <person name="Pursley I."/>
            <person name="Horton D.L."/>
            <person name="Alikhan N.F."/>
            <person name="Baker D."/>
            <person name="Gharbi K."/>
            <person name="Hall N."/>
            <person name="Watson M."/>
            <person name="Adriaenssens E.M."/>
            <person name="Foster-Nyarko E."/>
            <person name="Jarju S."/>
            <person name="Secka A."/>
            <person name="Antonio M."/>
            <person name="Oren A."/>
            <person name="Chaudhuri R.R."/>
            <person name="La Ragione R."/>
            <person name="Hildebrand F."/>
            <person name="Pallen M.J."/>
        </authorList>
    </citation>
    <scope>NUCLEOTIDE SEQUENCE</scope>
    <source>
        <strain evidence="23">ChiHjej12B11-9195</strain>
    </source>
</reference>
<evidence type="ECO:0000256" key="2">
    <source>
        <dbReference type="ARBA" id="ARBA00001970"/>
    </source>
</evidence>
<feature type="binding site" description="axial binding residue" evidence="20">
    <location>
        <position position="193"/>
    </location>
    <ligand>
        <name>heme b</name>
        <dbReference type="ChEBI" id="CHEBI:60344"/>
        <label>1</label>
    </ligand>
    <ligandPart>
        <name>Fe</name>
        <dbReference type="ChEBI" id="CHEBI:18248"/>
    </ligandPart>
</feature>
<comment type="similarity">
    <text evidence="16">In the central section; belongs to the NarJ/NarW family.</text>
</comment>
<evidence type="ECO:0000256" key="21">
    <source>
        <dbReference type="SAM" id="Phobius"/>
    </source>
</evidence>
<evidence type="ECO:0000256" key="14">
    <source>
        <dbReference type="ARBA" id="ARBA00023136"/>
    </source>
</evidence>
<evidence type="ECO:0000313" key="24">
    <source>
        <dbReference type="Proteomes" id="UP000824134"/>
    </source>
</evidence>
<evidence type="ECO:0000313" key="23">
    <source>
        <dbReference type="EMBL" id="HIY95677.1"/>
    </source>
</evidence>
<dbReference type="GO" id="GO:0009325">
    <property type="term" value="C:nitrate reductase complex"/>
    <property type="evidence" value="ECO:0007669"/>
    <property type="project" value="InterPro"/>
</dbReference>
<evidence type="ECO:0000256" key="8">
    <source>
        <dbReference type="ARBA" id="ARBA00022723"/>
    </source>
</evidence>
<evidence type="ECO:0000256" key="12">
    <source>
        <dbReference type="ARBA" id="ARBA00023004"/>
    </source>
</evidence>
<feature type="transmembrane region" description="Helical" evidence="21">
    <location>
        <begin position="51"/>
        <end position="76"/>
    </location>
</feature>
<organism evidence="23 24">
    <name type="scientific">Candidatus Rothia avicola</name>
    <dbReference type="NCBI Taxonomy" id="2840478"/>
    <lineage>
        <taxon>Bacteria</taxon>
        <taxon>Bacillati</taxon>
        <taxon>Actinomycetota</taxon>
        <taxon>Actinomycetes</taxon>
        <taxon>Micrococcales</taxon>
        <taxon>Micrococcaceae</taxon>
        <taxon>Rothia</taxon>
    </lineage>
</organism>
<dbReference type="GO" id="GO:0042128">
    <property type="term" value="P:nitrate assimilation"/>
    <property type="evidence" value="ECO:0007669"/>
    <property type="project" value="UniProtKB-KW"/>
</dbReference>
<feature type="transmembrane region" description="Helical" evidence="21">
    <location>
        <begin position="135"/>
        <end position="154"/>
    </location>
</feature>
<protein>
    <recommendedName>
        <fullName evidence="19">Nitrate reductase-like protein NarX</fullName>
    </recommendedName>
</protein>
<keyword evidence="6 20" id="KW-0349">Heme</keyword>
<keyword evidence="10 21" id="KW-1133">Transmembrane helix</keyword>
<keyword evidence="11 23" id="KW-0560">Oxidoreductase</keyword>
<keyword evidence="5" id="KW-1003">Cell membrane</keyword>
<evidence type="ECO:0000259" key="22">
    <source>
        <dbReference type="Pfam" id="PF02665"/>
    </source>
</evidence>
<feature type="domain" description="NarG-like" evidence="22">
    <location>
        <begin position="10"/>
        <end position="230"/>
    </location>
</feature>
<dbReference type="GO" id="GO:0020037">
    <property type="term" value="F:heme binding"/>
    <property type="evidence" value="ECO:0007669"/>
    <property type="project" value="TreeGrafter"/>
</dbReference>